<keyword evidence="3" id="KW-0808">Transferase</keyword>
<feature type="transmembrane region" description="Helical" evidence="7">
    <location>
        <begin position="123"/>
        <end position="144"/>
    </location>
</feature>
<keyword evidence="2" id="KW-1003">Cell membrane</keyword>
<sequence length="695" mass="78650">MIILIGMNRFRSWDVALSITLIIYASVAWLSVGYDDLAALILVWIELFTAAFLLIQSVTSISVRTRGALIYFSILTSLLLLVTISVKYVSSSQLEDEILIQTNAAYLFLHGQDPYVKANMLKLFSVSTVPIFNTPALTGGYVYYLIYPGLSVLLFLPSVYFHFYPAYVIITFNFLSIILLIEYYRRQKMQLQVPLIITIVMVSAFYLGFTVAGVSSIIWVFFLAAAYVSRKNPYISGALFGLSAAYKQDPIIVLPFFIYFLYKEYGTLHAGKFVGLASASFLLVNLPFIIMGPYAWFTSVLGVATQKVIGVGFGPSILSFAGYINISPLYFIALLIAAELVLFYFYAKYYNALKWSFFAFPALVMLLNYRVLISYLIYWPFLIMLVLPDVNILENTIKPLRIKRKVFIAISIIIVLITAGFMVPVQANHSTMKINGIPEYGDNLSVPGYLDYMLVSINYEPGNGDNSTTPVYFRIFPDVGMQNYNINGLLWHTPVKLRPGHNIVPIYPDNYYDLLPSNVSFNIEAYYGKVSTFFHSSGIYASPKYPIDNPMLLYPSYDKASPFPGWTLYGKNYSFNYTSSGFLIRSEGWVYIESPVDILNPNISNFTLSYRISGYGVYGYSIDFSGFNYTVSSTKFEYNSNTTFFTISNNISLVNFTEARDVAYEYKWPMYSTTFVFFCGPNSYISVGDGNATYR</sequence>
<reference evidence="8 9" key="1">
    <citation type="journal article" date="1999" name="Proc. Jpn. Acad.">
        <title>Determination of the complete genomic DNA sequence of Thermoplasma volvanium GSS1.</title>
        <authorList>
            <person name="Kawashima T."/>
            <person name="Yamamoto Y."/>
            <person name="Aramaki H."/>
            <person name="Nunoshiba T."/>
            <person name="Kawamoto T."/>
            <person name="Watanabe K."/>
            <person name="Yamazaki M."/>
            <person name="Kanehori K."/>
            <person name="Amano N."/>
            <person name="Ohya Y."/>
            <person name="Makino K."/>
            <person name="Suzuki M."/>
        </authorList>
    </citation>
    <scope>NUCLEOTIDE SEQUENCE [LARGE SCALE GENOMIC DNA]</scope>
    <source>
        <strain evidence="9">ATCC 51530 / DSM 4299 / JCM 9571 / NBRC 15438 / GSS1</strain>
    </source>
</reference>
<evidence type="ECO:0000256" key="4">
    <source>
        <dbReference type="ARBA" id="ARBA00022692"/>
    </source>
</evidence>
<evidence type="ECO:0000313" key="8">
    <source>
        <dbReference type="EMBL" id="BAB60134.1"/>
    </source>
</evidence>
<feature type="transmembrane region" description="Helical" evidence="7">
    <location>
        <begin position="164"/>
        <end position="183"/>
    </location>
</feature>
<organism evidence="8 9">
    <name type="scientific">Thermoplasma volcanium (strain ATCC 51530 / DSM 4299 / JCM 9571 / NBRC 15438 / GSS1)</name>
    <dbReference type="NCBI Taxonomy" id="273116"/>
    <lineage>
        <taxon>Archaea</taxon>
        <taxon>Methanobacteriati</taxon>
        <taxon>Thermoplasmatota</taxon>
        <taxon>Thermoplasmata</taxon>
        <taxon>Thermoplasmatales</taxon>
        <taxon>Thermoplasmataceae</taxon>
        <taxon>Thermoplasma</taxon>
    </lineage>
</organism>
<evidence type="ECO:0000256" key="3">
    <source>
        <dbReference type="ARBA" id="ARBA00022679"/>
    </source>
</evidence>
<keyword evidence="5 7" id="KW-1133">Transmembrane helix</keyword>
<evidence type="ECO:0000256" key="7">
    <source>
        <dbReference type="SAM" id="Phobius"/>
    </source>
</evidence>
<feature type="transmembrane region" description="Helical" evidence="7">
    <location>
        <begin position="12"/>
        <end position="31"/>
    </location>
</feature>
<evidence type="ECO:0008006" key="10">
    <source>
        <dbReference type="Google" id="ProtNLM"/>
    </source>
</evidence>
<feature type="transmembrane region" description="Helical" evidence="7">
    <location>
        <begin position="317"/>
        <end position="345"/>
    </location>
</feature>
<feature type="transmembrane region" description="Helical" evidence="7">
    <location>
        <begin position="375"/>
        <end position="394"/>
    </location>
</feature>
<feature type="transmembrane region" description="Helical" evidence="7">
    <location>
        <begin position="234"/>
        <end position="261"/>
    </location>
</feature>
<dbReference type="KEGG" id="tvo:TVG1014811"/>
<name>Q97A18_THEVO</name>
<accession>Q97A18</accession>
<feature type="transmembrane region" description="Helical" evidence="7">
    <location>
        <begin position="273"/>
        <end position="297"/>
    </location>
</feature>
<evidence type="ECO:0000256" key="1">
    <source>
        <dbReference type="ARBA" id="ARBA00004651"/>
    </source>
</evidence>
<protein>
    <recommendedName>
        <fullName evidence="10">DUF2029 domain-containing protein</fullName>
    </recommendedName>
</protein>
<reference evidence="8 9" key="2">
    <citation type="journal article" date="2000" name="Proc. Natl. Acad. Sci. U.S.A.">
        <title>Archaeal adaptation to higher temperatures revealed by genomic sequence of Thermoplasma volcanium.</title>
        <authorList>
            <person name="Kawashima T."/>
            <person name="Amano N."/>
            <person name="Koike H."/>
            <person name="Makino S."/>
            <person name="Higuchi S."/>
            <person name="Kawashima-Ohya Y."/>
            <person name="Watanabe K."/>
            <person name="Yamazaki M."/>
            <person name="Kanehori K."/>
            <person name="Kawamoto T."/>
            <person name="Nunoshiba T."/>
            <person name="Yamamoto Y."/>
            <person name="Aramaki H."/>
            <person name="Makino K."/>
            <person name="Suzuki M."/>
        </authorList>
    </citation>
    <scope>NUCLEOTIDE SEQUENCE [LARGE SCALE GENOMIC DNA]</scope>
    <source>
        <strain evidence="9">ATCC 51530 / DSM 4299 / JCM 9571 / NBRC 15438 / GSS1</strain>
    </source>
</reference>
<keyword evidence="6 7" id="KW-0472">Membrane</keyword>
<proteinExistence type="predicted"/>
<dbReference type="GO" id="GO:0005886">
    <property type="term" value="C:plasma membrane"/>
    <property type="evidence" value="ECO:0007669"/>
    <property type="project" value="UniProtKB-SubCell"/>
</dbReference>
<dbReference type="AlphaFoldDB" id="Q97A18"/>
<feature type="transmembrane region" description="Helical" evidence="7">
    <location>
        <begin position="67"/>
        <end position="86"/>
    </location>
</feature>
<keyword evidence="4 7" id="KW-0812">Transmembrane</keyword>
<dbReference type="STRING" id="273116.gene:9381784"/>
<dbReference type="InterPro" id="IPR018584">
    <property type="entry name" value="GT87"/>
</dbReference>
<keyword evidence="9" id="KW-1185">Reference proteome</keyword>
<feature type="transmembrane region" description="Helical" evidence="7">
    <location>
        <begin position="37"/>
        <end position="55"/>
    </location>
</feature>
<dbReference type="EMBL" id="BA000011">
    <property type="protein sequence ID" value="BAB60134.1"/>
    <property type="molecule type" value="Genomic_DNA"/>
</dbReference>
<feature type="transmembrane region" description="Helical" evidence="7">
    <location>
        <begin position="406"/>
        <end position="425"/>
    </location>
</feature>
<dbReference type="PaxDb" id="273116-14325209"/>
<feature type="transmembrane region" description="Helical" evidence="7">
    <location>
        <begin position="195"/>
        <end position="228"/>
    </location>
</feature>
<dbReference type="eggNOG" id="arCOG03702">
    <property type="taxonomic scope" value="Archaea"/>
</dbReference>
<comment type="subcellular location">
    <subcellularLocation>
        <location evidence="1">Cell membrane</location>
        <topology evidence="1">Multi-pass membrane protein</topology>
    </subcellularLocation>
</comment>
<evidence type="ECO:0000256" key="6">
    <source>
        <dbReference type="ARBA" id="ARBA00023136"/>
    </source>
</evidence>
<dbReference type="HOGENOM" id="CLU_399373_0_0_2"/>
<gene>
    <name evidence="8" type="ORF">TVG1014811</name>
</gene>
<dbReference type="Pfam" id="PF09594">
    <property type="entry name" value="GT87"/>
    <property type="match status" value="1"/>
</dbReference>
<evidence type="ECO:0000256" key="5">
    <source>
        <dbReference type="ARBA" id="ARBA00022989"/>
    </source>
</evidence>
<evidence type="ECO:0000256" key="2">
    <source>
        <dbReference type="ARBA" id="ARBA00022475"/>
    </source>
</evidence>
<dbReference type="GO" id="GO:0016758">
    <property type="term" value="F:hexosyltransferase activity"/>
    <property type="evidence" value="ECO:0007669"/>
    <property type="project" value="InterPro"/>
</dbReference>
<evidence type="ECO:0000313" key="9">
    <source>
        <dbReference type="Proteomes" id="UP000001017"/>
    </source>
</evidence>
<dbReference type="Proteomes" id="UP000001017">
    <property type="component" value="Chromosome"/>
</dbReference>